<feature type="region of interest" description="Disordered" evidence="1">
    <location>
        <begin position="428"/>
        <end position="458"/>
    </location>
</feature>
<organism evidence="2 3">
    <name type="scientific">Mucor flavus</name>
    <dbReference type="NCBI Taxonomy" id="439312"/>
    <lineage>
        <taxon>Eukaryota</taxon>
        <taxon>Fungi</taxon>
        <taxon>Fungi incertae sedis</taxon>
        <taxon>Mucoromycota</taxon>
        <taxon>Mucoromycotina</taxon>
        <taxon>Mucoromycetes</taxon>
        <taxon>Mucorales</taxon>
        <taxon>Mucorineae</taxon>
        <taxon>Mucoraceae</taxon>
        <taxon>Mucor</taxon>
    </lineage>
</organism>
<dbReference type="Proteomes" id="UP001473302">
    <property type="component" value="Unassembled WGS sequence"/>
</dbReference>
<gene>
    <name evidence="2" type="ORF">MFLAVUS_004616</name>
</gene>
<protein>
    <submittedName>
        <fullName evidence="2">Uncharacterized protein</fullName>
    </submittedName>
</protein>
<accession>A0ABP9YWF5</accession>
<comment type="caution">
    <text evidence="2">The sequence shown here is derived from an EMBL/GenBank/DDBJ whole genome shotgun (WGS) entry which is preliminary data.</text>
</comment>
<feature type="compositionally biased region" description="Basic and acidic residues" evidence="1">
    <location>
        <begin position="428"/>
        <end position="439"/>
    </location>
</feature>
<evidence type="ECO:0000313" key="2">
    <source>
        <dbReference type="EMBL" id="GAA5811185.1"/>
    </source>
</evidence>
<name>A0ABP9YWF5_9FUNG</name>
<keyword evidence="3" id="KW-1185">Reference proteome</keyword>
<proteinExistence type="predicted"/>
<sequence length="566" mass="63443">MTEYRNRSERRSLQRVELRKIRTNYKQSMKAFHSKYFDYNPKKFRKTLFYHRLKQASVVITDDTSVDCNYQDTAETDTSGKCPSDTSASQINVADDIPVTFTYQKESPSTQTETDMVIYNYECVPVTGIYQGEDLIRVVSNCNDQSIKCTDMYKEECNQANTQVLSDALGHVIKNTLSTDIAEETFSIQTNMHTALGNVEGIIVADVSEAEYSSIPSDDTSPLTTKKNITTALYTERSQEVGSHNETSAEDKNCLSLIPMRVSYISKKRETQTENIAADTLGYKDIYIVADEEECDVAEAPTSDAGTFTVMSDKEKESEVVVKDVYINISADKEECEAAEAHSSGAGTFTVTADKEATIIIKDVDLTQDVESFKLEWNTLSLISEDMFEGSLDTLNELQARTNILVNAADPGNTQLGEDKKHIKERLDGKEDEVRKDDEVGQEDEDDERFLVPEKKMNSSISEKPITKEVAWLLTPPSSIMSIVYEEKTSSSITPPQSVNDVVFNKPLYVQPSIMGRVEEAATVSVIGQMTFSPVEGDKKKRFQTLRKKTGAVVPKIKKVLKRLFN</sequence>
<dbReference type="EMBL" id="BAABUK010000009">
    <property type="protein sequence ID" value="GAA5811185.1"/>
    <property type="molecule type" value="Genomic_DNA"/>
</dbReference>
<evidence type="ECO:0000313" key="3">
    <source>
        <dbReference type="Proteomes" id="UP001473302"/>
    </source>
</evidence>
<reference evidence="2 3" key="1">
    <citation type="submission" date="2024-04" db="EMBL/GenBank/DDBJ databases">
        <title>genome sequences of Mucor flavus KT1a and Helicostylum pulchrum KT1b strains isolated from the surface of a dry-aged beef.</title>
        <authorList>
            <person name="Toyotome T."/>
            <person name="Hosono M."/>
            <person name="Torimaru M."/>
            <person name="Fukuda K."/>
            <person name="Mikami N."/>
        </authorList>
    </citation>
    <scope>NUCLEOTIDE SEQUENCE [LARGE SCALE GENOMIC DNA]</scope>
    <source>
        <strain evidence="2 3">KT1a</strain>
    </source>
</reference>
<evidence type="ECO:0000256" key="1">
    <source>
        <dbReference type="SAM" id="MobiDB-lite"/>
    </source>
</evidence>